<evidence type="ECO:0000313" key="4">
    <source>
        <dbReference type="Proteomes" id="UP000053424"/>
    </source>
</evidence>
<dbReference type="Proteomes" id="UP000053424">
    <property type="component" value="Unassembled WGS sequence"/>
</dbReference>
<dbReference type="OrthoDB" id="3353364at2759"/>
<sequence>MNLINVIIFLTVPKGLRAINLTPTLMLEVILSCRLLLNLRGAYAPATGSQPRWGFGQPKWSNSTKVPTNPSQNVSNTWGPGDPIPRSTELTMFNPSTVKLDPPSVKLEPNRRVVKDENSFDLEKVNSGWTEV</sequence>
<evidence type="ECO:0000256" key="2">
    <source>
        <dbReference type="SAM" id="SignalP"/>
    </source>
</evidence>
<gene>
    <name evidence="3" type="ORF">M413DRAFT_445329</name>
</gene>
<feature type="compositionally biased region" description="Polar residues" evidence="1">
    <location>
        <begin position="59"/>
        <end position="78"/>
    </location>
</feature>
<proteinExistence type="predicted"/>
<feature type="signal peptide" evidence="2">
    <location>
        <begin position="1"/>
        <end position="18"/>
    </location>
</feature>
<dbReference type="HOGENOM" id="CLU_1917299_0_0_1"/>
<dbReference type="AlphaFoldDB" id="A0A0C2YJT7"/>
<evidence type="ECO:0000313" key="3">
    <source>
        <dbReference type="EMBL" id="KIM41297.1"/>
    </source>
</evidence>
<feature type="chain" id="PRO_5002174625" evidence="2">
    <location>
        <begin position="19"/>
        <end position="132"/>
    </location>
</feature>
<keyword evidence="2" id="KW-0732">Signal</keyword>
<reference evidence="3 4" key="1">
    <citation type="submission" date="2014-04" db="EMBL/GenBank/DDBJ databases">
        <authorList>
            <consortium name="DOE Joint Genome Institute"/>
            <person name="Kuo A."/>
            <person name="Gay G."/>
            <person name="Dore J."/>
            <person name="Kohler A."/>
            <person name="Nagy L.G."/>
            <person name="Floudas D."/>
            <person name="Copeland A."/>
            <person name="Barry K.W."/>
            <person name="Cichocki N."/>
            <person name="Veneault-Fourrey C."/>
            <person name="LaButti K."/>
            <person name="Lindquist E.A."/>
            <person name="Lipzen A."/>
            <person name="Lundell T."/>
            <person name="Morin E."/>
            <person name="Murat C."/>
            <person name="Sun H."/>
            <person name="Tunlid A."/>
            <person name="Henrissat B."/>
            <person name="Grigoriev I.V."/>
            <person name="Hibbett D.S."/>
            <person name="Martin F."/>
            <person name="Nordberg H.P."/>
            <person name="Cantor M.N."/>
            <person name="Hua S.X."/>
        </authorList>
    </citation>
    <scope>NUCLEOTIDE SEQUENCE [LARGE SCALE GENOMIC DNA]</scope>
    <source>
        <strain evidence="4">h7</strain>
    </source>
</reference>
<protein>
    <submittedName>
        <fullName evidence="3">Uncharacterized protein</fullName>
    </submittedName>
</protein>
<reference evidence="4" key="2">
    <citation type="submission" date="2015-01" db="EMBL/GenBank/DDBJ databases">
        <title>Evolutionary Origins and Diversification of the Mycorrhizal Mutualists.</title>
        <authorList>
            <consortium name="DOE Joint Genome Institute"/>
            <consortium name="Mycorrhizal Genomics Consortium"/>
            <person name="Kohler A."/>
            <person name="Kuo A."/>
            <person name="Nagy L.G."/>
            <person name="Floudas D."/>
            <person name="Copeland A."/>
            <person name="Barry K.W."/>
            <person name="Cichocki N."/>
            <person name="Veneault-Fourrey C."/>
            <person name="LaButti K."/>
            <person name="Lindquist E.A."/>
            <person name="Lipzen A."/>
            <person name="Lundell T."/>
            <person name="Morin E."/>
            <person name="Murat C."/>
            <person name="Riley R."/>
            <person name="Ohm R."/>
            <person name="Sun H."/>
            <person name="Tunlid A."/>
            <person name="Henrissat B."/>
            <person name="Grigoriev I.V."/>
            <person name="Hibbett D.S."/>
            <person name="Martin F."/>
        </authorList>
    </citation>
    <scope>NUCLEOTIDE SEQUENCE [LARGE SCALE GENOMIC DNA]</scope>
    <source>
        <strain evidence="4">h7</strain>
    </source>
</reference>
<keyword evidence="4" id="KW-1185">Reference proteome</keyword>
<organism evidence="3 4">
    <name type="scientific">Hebeloma cylindrosporum</name>
    <dbReference type="NCBI Taxonomy" id="76867"/>
    <lineage>
        <taxon>Eukaryota</taxon>
        <taxon>Fungi</taxon>
        <taxon>Dikarya</taxon>
        <taxon>Basidiomycota</taxon>
        <taxon>Agaricomycotina</taxon>
        <taxon>Agaricomycetes</taxon>
        <taxon>Agaricomycetidae</taxon>
        <taxon>Agaricales</taxon>
        <taxon>Agaricineae</taxon>
        <taxon>Hymenogastraceae</taxon>
        <taxon>Hebeloma</taxon>
    </lineage>
</organism>
<evidence type="ECO:0000256" key="1">
    <source>
        <dbReference type="SAM" id="MobiDB-lite"/>
    </source>
</evidence>
<accession>A0A0C2YJT7</accession>
<dbReference type="EMBL" id="KN831780">
    <property type="protein sequence ID" value="KIM41297.1"/>
    <property type="molecule type" value="Genomic_DNA"/>
</dbReference>
<name>A0A0C2YJT7_HEBCY</name>
<feature type="region of interest" description="Disordered" evidence="1">
    <location>
        <begin position="54"/>
        <end position="85"/>
    </location>
</feature>